<dbReference type="Pfam" id="PF05845">
    <property type="entry name" value="PhnH"/>
    <property type="match status" value="1"/>
</dbReference>
<name>A0A7W5BYZ2_9GAMM</name>
<dbReference type="GO" id="GO:0019634">
    <property type="term" value="P:organic phosphonate metabolic process"/>
    <property type="evidence" value="ECO:0007669"/>
    <property type="project" value="InterPro"/>
</dbReference>
<accession>A0A7W5BYZ2</accession>
<evidence type="ECO:0000313" key="1">
    <source>
        <dbReference type="EMBL" id="MBB3141616.1"/>
    </source>
</evidence>
<dbReference type="PIRSF" id="PIRSF020680">
    <property type="entry name" value="PhnH"/>
    <property type="match status" value="1"/>
</dbReference>
<dbReference type="GO" id="GO:0061693">
    <property type="term" value="F:alpha-D-ribose 1-methylphosphonate 5-triphosphate synthase activity"/>
    <property type="evidence" value="ECO:0007669"/>
    <property type="project" value="UniProtKB-EC"/>
</dbReference>
<proteinExistence type="predicted"/>
<sequence length="210" mass="21903">MTMRWQGFSDPVQDGQRHFRRVLAAMAEPGTLHDAAATAVPEDAAIGPALWATLLSLCDLDTRLWIAPGLEAGGLADAVTFHTGCRKVATPDGADFALVTPATLVDPAPVFAEGSDAYPDRSTTLLVVLDALAEGGPWRLTGPGIPDTRGLDVGEATALMTRLAANRARFPQGLDAILGCGDCLAAIPRSTRLAGPVSATPEEDRTCTSQ</sequence>
<reference evidence="1 2" key="1">
    <citation type="submission" date="2020-08" db="EMBL/GenBank/DDBJ databases">
        <title>Genomic Encyclopedia of Type Strains, Phase III (KMG-III): the genomes of soil and plant-associated and newly described type strains.</title>
        <authorList>
            <person name="Whitman W."/>
        </authorList>
    </citation>
    <scope>NUCLEOTIDE SEQUENCE [LARGE SCALE GENOMIC DNA]</scope>
    <source>
        <strain evidence="1 2">CECT 5995</strain>
    </source>
</reference>
<dbReference type="InterPro" id="IPR008772">
    <property type="entry name" value="Phosphonate_metab_PhnH"/>
</dbReference>
<gene>
    <name evidence="1" type="ORF">FHR96_002496</name>
</gene>
<organism evidence="1 2">
    <name type="scientific">Halomonas organivorans</name>
    <dbReference type="NCBI Taxonomy" id="257772"/>
    <lineage>
        <taxon>Bacteria</taxon>
        <taxon>Pseudomonadati</taxon>
        <taxon>Pseudomonadota</taxon>
        <taxon>Gammaproteobacteria</taxon>
        <taxon>Oceanospirillales</taxon>
        <taxon>Halomonadaceae</taxon>
        <taxon>Halomonas</taxon>
    </lineage>
</organism>
<dbReference type="Gene3D" id="3.40.50.11310">
    <property type="entry name" value="Bacterial phosphonate metabolism protein PhnH"/>
    <property type="match status" value="1"/>
</dbReference>
<dbReference type="AlphaFoldDB" id="A0A7W5BYZ2"/>
<dbReference type="EMBL" id="JACHXM010000011">
    <property type="protein sequence ID" value="MBB3141616.1"/>
    <property type="molecule type" value="Genomic_DNA"/>
</dbReference>
<keyword evidence="1" id="KW-0808">Transferase</keyword>
<comment type="caution">
    <text evidence="1">The sequence shown here is derived from an EMBL/GenBank/DDBJ whole genome shotgun (WGS) entry which is preliminary data.</text>
</comment>
<dbReference type="EC" id="2.7.8.37" evidence="1"/>
<dbReference type="RefSeq" id="WP_183387988.1">
    <property type="nucleotide sequence ID" value="NZ_JACHXM010000011.1"/>
</dbReference>
<evidence type="ECO:0000313" key="2">
    <source>
        <dbReference type="Proteomes" id="UP000525987"/>
    </source>
</evidence>
<dbReference type="Proteomes" id="UP000525987">
    <property type="component" value="Unassembled WGS sequence"/>
</dbReference>
<protein>
    <submittedName>
        <fullName evidence="1">Alpha-D-ribose 1-methylphosphonate 5-triphosphate synthase subunit PhnH</fullName>
        <ecNumber evidence="1">2.7.8.37</ecNumber>
    </submittedName>
</protein>
<dbReference type="SUPFAM" id="SSF159709">
    <property type="entry name" value="PhnH-like"/>
    <property type="match status" value="1"/>
</dbReference>
<dbReference type="NCBIfam" id="TIGR03292">
    <property type="entry name" value="PhnH_redo"/>
    <property type="match status" value="1"/>
</dbReference>
<dbReference type="InterPro" id="IPR038058">
    <property type="entry name" value="PhnH-like_sp"/>
</dbReference>
<keyword evidence="2" id="KW-1185">Reference proteome</keyword>